<proteinExistence type="predicted"/>
<keyword evidence="1" id="KW-0732">Signal</keyword>
<name>A0A521G1U8_9BACT</name>
<evidence type="ECO:0008006" key="4">
    <source>
        <dbReference type="Google" id="ProtNLM"/>
    </source>
</evidence>
<comment type="caution">
    <text evidence="2">The sequence shown here is derived from an EMBL/GenBank/DDBJ whole genome shotgun (WGS) entry which is preliminary data.</text>
</comment>
<dbReference type="AlphaFoldDB" id="A0A521G1U8"/>
<evidence type="ECO:0000313" key="2">
    <source>
        <dbReference type="EMBL" id="TAA74841.1"/>
    </source>
</evidence>
<keyword evidence="3" id="KW-1185">Reference proteome</keyword>
<evidence type="ECO:0000256" key="1">
    <source>
        <dbReference type="SAM" id="SignalP"/>
    </source>
</evidence>
<reference evidence="2" key="1">
    <citation type="submission" date="2017-07" db="EMBL/GenBank/DDBJ databases">
        <title>The cable genome - Insights into the physiology and evolution of filamentous bacteria capable of sulfide oxidation via long distance electron transfer.</title>
        <authorList>
            <person name="Thorup C."/>
            <person name="Bjerg J.T."/>
            <person name="Schreiber L."/>
            <person name="Nielsen L.P."/>
            <person name="Kjeldsen K.U."/>
            <person name="Boesen T."/>
            <person name="Boggild A."/>
            <person name="Meysman F."/>
            <person name="Geelhoed J."/>
            <person name="Schramm A."/>
        </authorList>
    </citation>
    <scope>NUCLEOTIDE SEQUENCE [LARGE SCALE GENOMIC DNA]</scope>
    <source>
        <strain evidence="2">GS</strain>
    </source>
</reference>
<evidence type="ECO:0000313" key="3">
    <source>
        <dbReference type="Proteomes" id="UP000316238"/>
    </source>
</evidence>
<dbReference type="EMBL" id="NQJD01000016">
    <property type="protein sequence ID" value="TAA74841.1"/>
    <property type="molecule type" value="Genomic_DNA"/>
</dbReference>
<protein>
    <recommendedName>
        <fullName evidence="4">tRNA_anti-like</fullName>
    </recommendedName>
</protein>
<dbReference type="Proteomes" id="UP000316238">
    <property type="component" value="Unassembled WGS sequence"/>
</dbReference>
<sequence length="263" mass="27690">MNTRYIPAALLLTLLLTHPAMAEEIAPAATEAAAAPVQKAIKGKVLESMSGAGYTYLLVEDGQDKTWVAIPESKVTVGQEVAVQPGMVMKAFESKALNKQFETIIFSPGLVDTTTAAPAVEGGTPKLAGAMDKPVDEATLAAMSGGSSRAVVPASDVKVEKAEGETGRTVEQCFAEAEKLNGQKVRVRGKVVKFTPQIMGKNWIHLQDGSGDPMKNTHDLVVTTSETAAKDTVVVIEGTLGKAKDFGAGYKYDAIVEDAKVVK</sequence>
<accession>A0A521G1U8</accession>
<feature type="chain" id="PRO_5021802276" description="tRNA_anti-like" evidence="1">
    <location>
        <begin position="23"/>
        <end position="263"/>
    </location>
</feature>
<organism evidence="2 3">
    <name type="scientific">Candidatus Electronema aureum</name>
    <dbReference type="NCBI Taxonomy" id="2005002"/>
    <lineage>
        <taxon>Bacteria</taxon>
        <taxon>Pseudomonadati</taxon>
        <taxon>Thermodesulfobacteriota</taxon>
        <taxon>Desulfobulbia</taxon>
        <taxon>Desulfobulbales</taxon>
        <taxon>Desulfobulbaceae</taxon>
        <taxon>Candidatus Electronema</taxon>
    </lineage>
</organism>
<feature type="signal peptide" evidence="1">
    <location>
        <begin position="1"/>
        <end position="22"/>
    </location>
</feature>
<gene>
    <name evidence="2" type="ORF">CDV28_11617</name>
</gene>